<evidence type="ECO:0000256" key="5">
    <source>
        <dbReference type="ARBA" id="ARBA00034078"/>
    </source>
</evidence>
<feature type="domain" description="Rieske" evidence="7">
    <location>
        <begin position="4"/>
        <end position="99"/>
    </location>
</feature>
<keyword evidence="2" id="KW-0479">Metal-binding</keyword>
<evidence type="ECO:0000256" key="1">
    <source>
        <dbReference type="ARBA" id="ARBA00022714"/>
    </source>
</evidence>
<protein>
    <submittedName>
        <fullName evidence="8">Naphthalene 1,2-dioxygenase system, ferredoxin component</fullName>
    </submittedName>
</protein>
<evidence type="ECO:0000313" key="9">
    <source>
        <dbReference type="Proteomes" id="UP000583387"/>
    </source>
</evidence>
<dbReference type="EMBL" id="CAJFCI010000035">
    <property type="protein sequence ID" value="CAD5107441.1"/>
    <property type="molecule type" value="Genomic_DNA"/>
</dbReference>
<dbReference type="InterPro" id="IPR017941">
    <property type="entry name" value="Rieske_2Fe-2S"/>
</dbReference>
<dbReference type="RefSeq" id="WP_187670790.1">
    <property type="nucleotide sequence ID" value="NZ_CAJFCI010000035.1"/>
</dbReference>
<comment type="similarity">
    <text evidence="6">Belongs to the bacterial ring-hydroxylating dioxygenase ferredoxin component family.</text>
</comment>
<comment type="cofactor">
    <cofactor evidence="5">
        <name>[2Fe-2S] cluster</name>
        <dbReference type="ChEBI" id="CHEBI:190135"/>
    </cofactor>
</comment>
<keyword evidence="1" id="KW-0001">2Fe-2S</keyword>
<proteinExistence type="inferred from homology"/>
<keyword evidence="3" id="KW-0408">Iron</keyword>
<sequence length="111" mass="11842">MSHWVEIPASALPASGGRGLFRHAGRCVLLVNVDGTLFALDDSCPHAGASLFGGKLDGRFIQCPAHGLRFDLASGCLAGRRDLGVARYPLEWRGDACFIDLSESTFQVPTP</sequence>
<keyword evidence="9" id="KW-1185">Reference proteome</keyword>
<dbReference type="AlphaFoldDB" id="A0A7U7I8R8"/>
<keyword evidence="8" id="KW-0223">Dioxygenase</keyword>
<dbReference type="Proteomes" id="UP000583387">
    <property type="component" value="Unassembled WGS sequence"/>
</dbReference>
<dbReference type="GO" id="GO:0051213">
    <property type="term" value="F:dioxygenase activity"/>
    <property type="evidence" value="ECO:0007669"/>
    <property type="project" value="UniProtKB-KW"/>
</dbReference>
<dbReference type="GO" id="GO:0046872">
    <property type="term" value="F:metal ion binding"/>
    <property type="evidence" value="ECO:0007669"/>
    <property type="project" value="UniProtKB-KW"/>
</dbReference>
<dbReference type="Gene3D" id="2.102.10.10">
    <property type="entry name" value="Rieske [2Fe-2S] iron-sulphur domain"/>
    <property type="match status" value="1"/>
</dbReference>
<accession>A0A7U7I8R8</accession>
<dbReference type="Pfam" id="PF00355">
    <property type="entry name" value="Rieske"/>
    <property type="match status" value="1"/>
</dbReference>
<comment type="caution">
    <text evidence="8">The sequence shown here is derived from an EMBL/GenBank/DDBJ whole genome shotgun (WGS) entry which is preliminary data.</text>
</comment>
<dbReference type="GO" id="GO:0051537">
    <property type="term" value="F:2 iron, 2 sulfur cluster binding"/>
    <property type="evidence" value="ECO:0007669"/>
    <property type="project" value="UniProtKB-KW"/>
</dbReference>
<dbReference type="PANTHER" id="PTHR21496:SF0">
    <property type="entry name" value="RIESKE DOMAIN-CONTAINING PROTEIN"/>
    <property type="match status" value="1"/>
</dbReference>
<evidence type="ECO:0000256" key="4">
    <source>
        <dbReference type="ARBA" id="ARBA00023014"/>
    </source>
</evidence>
<organism evidence="8 9">
    <name type="scientific">Zestomonas carbonaria</name>
    <dbReference type="NCBI Taxonomy" id="2762745"/>
    <lineage>
        <taxon>Bacteria</taxon>
        <taxon>Pseudomonadati</taxon>
        <taxon>Pseudomonadota</taxon>
        <taxon>Gammaproteobacteria</taxon>
        <taxon>Pseudomonadales</taxon>
        <taxon>Pseudomonadaceae</taxon>
        <taxon>Zestomonas</taxon>
    </lineage>
</organism>
<dbReference type="SUPFAM" id="SSF50022">
    <property type="entry name" value="ISP domain"/>
    <property type="match status" value="1"/>
</dbReference>
<keyword evidence="4" id="KW-0411">Iron-sulfur</keyword>
<dbReference type="InterPro" id="IPR036922">
    <property type="entry name" value="Rieske_2Fe-2S_sf"/>
</dbReference>
<gene>
    <name evidence="8" type="primary">doxA</name>
    <name evidence="8" type="ORF">PSEWESI4_01714</name>
</gene>
<name>A0A7U7I8R8_9GAMM</name>
<evidence type="ECO:0000256" key="3">
    <source>
        <dbReference type="ARBA" id="ARBA00023004"/>
    </source>
</evidence>
<dbReference type="PANTHER" id="PTHR21496">
    <property type="entry name" value="FERREDOXIN-RELATED"/>
    <property type="match status" value="1"/>
</dbReference>
<evidence type="ECO:0000313" key="8">
    <source>
        <dbReference type="EMBL" id="CAD5107441.1"/>
    </source>
</evidence>
<evidence type="ECO:0000259" key="7">
    <source>
        <dbReference type="PROSITE" id="PS51296"/>
    </source>
</evidence>
<evidence type="ECO:0000256" key="6">
    <source>
        <dbReference type="ARBA" id="ARBA00038001"/>
    </source>
</evidence>
<dbReference type="PROSITE" id="PS51296">
    <property type="entry name" value="RIESKE"/>
    <property type="match status" value="1"/>
</dbReference>
<reference evidence="8 9" key="1">
    <citation type="submission" date="2020-08" db="EMBL/GenBank/DDBJ databases">
        <authorList>
            <person name="Criscuolo A."/>
        </authorList>
    </citation>
    <scope>NUCLEOTIDE SEQUENCE [LARGE SCALE GENOMIC DNA]</scope>
    <source>
        <strain evidence="8">CIP111764</strain>
    </source>
</reference>
<keyword evidence="8" id="KW-0560">Oxidoreductase</keyword>
<evidence type="ECO:0000256" key="2">
    <source>
        <dbReference type="ARBA" id="ARBA00022723"/>
    </source>
</evidence>
<dbReference type="CDD" id="cd03467">
    <property type="entry name" value="Rieske"/>
    <property type="match status" value="1"/>
</dbReference>